<organism evidence="1 2">
    <name type="scientific">Dorcoceras hygrometricum</name>
    <dbReference type="NCBI Taxonomy" id="472368"/>
    <lineage>
        <taxon>Eukaryota</taxon>
        <taxon>Viridiplantae</taxon>
        <taxon>Streptophyta</taxon>
        <taxon>Embryophyta</taxon>
        <taxon>Tracheophyta</taxon>
        <taxon>Spermatophyta</taxon>
        <taxon>Magnoliopsida</taxon>
        <taxon>eudicotyledons</taxon>
        <taxon>Gunneridae</taxon>
        <taxon>Pentapetalae</taxon>
        <taxon>asterids</taxon>
        <taxon>lamiids</taxon>
        <taxon>Lamiales</taxon>
        <taxon>Gesneriaceae</taxon>
        <taxon>Didymocarpoideae</taxon>
        <taxon>Trichosporeae</taxon>
        <taxon>Loxocarpinae</taxon>
        <taxon>Dorcoceras</taxon>
    </lineage>
</organism>
<accession>A0A2Z7ARX9</accession>
<protein>
    <submittedName>
        <fullName evidence="1">Uncharacterized protein</fullName>
    </submittedName>
</protein>
<sequence>MNSATAGQNDGMQLLIMNSATAGQNDGMQLLIMNSATAVYETDATADDLQMQQLKCNS</sequence>
<dbReference type="Proteomes" id="UP000250235">
    <property type="component" value="Unassembled WGS sequence"/>
</dbReference>
<keyword evidence="2" id="KW-1185">Reference proteome</keyword>
<proteinExistence type="predicted"/>
<evidence type="ECO:0000313" key="2">
    <source>
        <dbReference type="Proteomes" id="UP000250235"/>
    </source>
</evidence>
<dbReference type="EMBL" id="KV014598">
    <property type="protein sequence ID" value="KZV21962.1"/>
    <property type="molecule type" value="Genomic_DNA"/>
</dbReference>
<reference evidence="1 2" key="1">
    <citation type="journal article" date="2015" name="Proc. Natl. Acad. Sci. U.S.A.">
        <title>The resurrection genome of Boea hygrometrica: A blueprint for survival of dehydration.</title>
        <authorList>
            <person name="Xiao L."/>
            <person name="Yang G."/>
            <person name="Zhang L."/>
            <person name="Yang X."/>
            <person name="Zhao S."/>
            <person name="Ji Z."/>
            <person name="Zhou Q."/>
            <person name="Hu M."/>
            <person name="Wang Y."/>
            <person name="Chen M."/>
            <person name="Xu Y."/>
            <person name="Jin H."/>
            <person name="Xiao X."/>
            <person name="Hu G."/>
            <person name="Bao F."/>
            <person name="Hu Y."/>
            <person name="Wan P."/>
            <person name="Li L."/>
            <person name="Deng X."/>
            <person name="Kuang T."/>
            <person name="Xiang C."/>
            <person name="Zhu J.K."/>
            <person name="Oliver M.J."/>
            <person name="He Y."/>
        </authorList>
    </citation>
    <scope>NUCLEOTIDE SEQUENCE [LARGE SCALE GENOMIC DNA]</scope>
    <source>
        <strain evidence="2">cv. XS01</strain>
    </source>
</reference>
<dbReference type="OrthoDB" id="10630179at2759"/>
<name>A0A2Z7ARX9_9LAMI</name>
<dbReference type="AlphaFoldDB" id="A0A2Z7ARX9"/>
<evidence type="ECO:0000313" key="1">
    <source>
        <dbReference type="EMBL" id="KZV21962.1"/>
    </source>
</evidence>
<gene>
    <name evidence="1" type="ORF">F511_41761</name>
</gene>